<dbReference type="EMBL" id="JANBVB010000296">
    <property type="protein sequence ID" value="KAJ2895403.1"/>
    <property type="molecule type" value="Genomic_DNA"/>
</dbReference>
<protein>
    <submittedName>
        <fullName evidence="1">Uncharacterized protein</fullName>
    </submittedName>
</protein>
<keyword evidence="2" id="KW-1185">Reference proteome</keyword>
<feature type="non-terminal residue" evidence="1">
    <location>
        <position position="92"/>
    </location>
</feature>
<comment type="caution">
    <text evidence="1">The sequence shown here is derived from an EMBL/GenBank/DDBJ whole genome shotgun (WGS) entry which is preliminary data.</text>
</comment>
<name>A0ACC1M5K3_9FUNG</name>
<dbReference type="Proteomes" id="UP001139981">
    <property type="component" value="Unassembled WGS sequence"/>
</dbReference>
<gene>
    <name evidence="1" type="ORF">IWW38_002315</name>
</gene>
<accession>A0ACC1M5K3</accession>
<sequence length="92" mass="10708">MPINITDITLSKNSQAILDEEPYCNALDLVAECFRTEDLLQDWNAVRKELANGSEMWALFKYGLIDSHYNPDLNLRETLYTKILNLNYAMDY</sequence>
<evidence type="ECO:0000313" key="2">
    <source>
        <dbReference type="Proteomes" id="UP001139981"/>
    </source>
</evidence>
<proteinExistence type="predicted"/>
<reference evidence="1" key="1">
    <citation type="submission" date="2022-07" db="EMBL/GenBank/DDBJ databases">
        <title>Phylogenomic reconstructions and comparative analyses of Kickxellomycotina fungi.</title>
        <authorList>
            <person name="Reynolds N.K."/>
            <person name="Stajich J.E."/>
            <person name="Barry K."/>
            <person name="Grigoriev I.V."/>
            <person name="Crous P."/>
            <person name="Smith M.E."/>
        </authorList>
    </citation>
    <scope>NUCLEOTIDE SEQUENCE</scope>
    <source>
        <strain evidence="1">CBS 190363</strain>
    </source>
</reference>
<evidence type="ECO:0000313" key="1">
    <source>
        <dbReference type="EMBL" id="KAJ2895403.1"/>
    </source>
</evidence>
<organism evidence="1 2">
    <name type="scientific">Coemansia aciculifera</name>
    <dbReference type="NCBI Taxonomy" id="417176"/>
    <lineage>
        <taxon>Eukaryota</taxon>
        <taxon>Fungi</taxon>
        <taxon>Fungi incertae sedis</taxon>
        <taxon>Zoopagomycota</taxon>
        <taxon>Kickxellomycotina</taxon>
        <taxon>Kickxellomycetes</taxon>
        <taxon>Kickxellales</taxon>
        <taxon>Kickxellaceae</taxon>
        <taxon>Coemansia</taxon>
    </lineage>
</organism>